<keyword evidence="6" id="KW-1185">Reference proteome</keyword>
<dbReference type="PANTHER" id="PTHR30146">
    <property type="entry name" value="LACI-RELATED TRANSCRIPTIONAL REPRESSOR"/>
    <property type="match status" value="1"/>
</dbReference>
<dbReference type="CDD" id="cd01392">
    <property type="entry name" value="HTH_LacI"/>
    <property type="match status" value="1"/>
</dbReference>
<dbReference type="SUPFAM" id="SSF53822">
    <property type="entry name" value="Periplasmic binding protein-like I"/>
    <property type="match status" value="1"/>
</dbReference>
<sequence length="344" mass="37517">MKPTIYDVAREAGVSIATVSKVLNNNGRISDKTREKVGRVMEELNYQPSLVASALTSRRTGTIGLMIPDIANPFFAETARGIEDYAQQQGSDLIVCSTDRDDEKAARYTSLLLRKRVDGLIIASHTGKTDMIRRLLADQVPLVLFSAEIRSLESSSVTVDDYKGGYQATEYLLSLGHRKLGIISDNLPGSKLRAEGFLDALRDAGVPFDNPANITHTSATLENGRRAAAAMLGQPEELRPTAIFACNDLLAIGVLKEARSAGLSIPRDLSVVGFDNTVLAEICHPTLTSIAQPLREMTEQAMILLNESIDNPDSPRRKIMLMPELVIRHSTGPVPGIKPEERLL</sequence>
<reference evidence="6" key="1">
    <citation type="submission" date="2016-10" db="EMBL/GenBank/DDBJ databases">
        <authorList>
            <person name="Varghese N."/>
            <person name="Submissions S."/>
        </authorList>
    </citation>
    <scope>NUCLEOTIDE SEQUENCE [LARGE SCALE GENOMIC DNA]</scope>
    <source>
        <strain evidence="6">CGMCC 1.11012</strain>
    </source>
</reference>
<dbReference type="PRINTS" id="PR00036">
    <property type="entry name" value="HTHLACI"/>
</dbReference>
<keyword evidence="2" id="KW-0238">DNA-binding</keyword>
<name>A0A1G8K4D5_9BACL</name>
<proteinExistence type="predicted"/>
<dbReference type="InterPro" id="IPR000843">
    <property type="entry name" value="HTH_LacI"/>
</dbReference>
<protein>
    <submittedName>
        <fullName evidence="5">Transcriptional regulator, LacI family</fullName>
    </submittedName>
</protein>
<dbReference type="GO" id="GO:0000976">
    <property type="term" value="F:transcription cis-regulatory region binding"/>
    <property type="evidence" value="ECO:0007669"/>
    <property type="project" value="TreeGrafter"/>
</dbReference>
<dbReference type="GO" id="GO:0003700">
    <property type="term" value="F:DNA-binding transcription factor activity"/>
    <property type="evidence" value="ECO:0007669"/>
    <property type="project" value="TreeGrafter"/>
</dbReference>
<keyword evidence="1" id="KW-0805">Transcription regulation</keyword>
<dbReference type="InterPro" id="IPR010982">
    <property type="entry name" value="Lambda_DNA-bd_dom_sf"/>
</dbReference>
<dbReference type="EMBL" id="FNDX01000005">
    <property type="protein sequence ID" value="SDI38237.1"/>
    <property type="molecule type" value="Genomic_DNA"/>
</dbReference>
<dbReference type="PROSITE" id="PS50932">
    <property type="entry name" value="HTH_LACI_2"/>
    <property type="match status" value="1"/>
</dbReference>
<dbReference type="Pfam" id="PF13377">
    <property type="entry name" value="Peripla_BP_3"/>
    <property type="match status" value="1"/>
</dbReference>
<dbReference type="InterPro" id="IPR028082">
    <property type="entry name" value="Peripla_BP_I"/>
</dbReference>
<dbReference type="SMART" id="SM00354">
    <property type="entry name" value="HTH_LACI"/>
    <property type="match status" value="1"/>
</dbReference>
<evidence type="ECO:0000259" key="4">
    <source>
        <dbReference type="PROSITE" id="PS50932"/>
    </source>
</evidence>
<dbReference type="Gene3D" id="1.10.260.40">
    <property type="entry name" value="lambda repressor-like DNA-binding domains"/>
    <property type="match status" value="1"/>
</dbReference>
<dbReference type="AlphaFoldDB" id="A0A1G8K4D5"/>
<dbReference type="OrthoDB" id="9796186at2"/>
<dbReference type="Proteomes" id="UP000199050">
    <property type="component" value="Unassembled WGS sequence"/>
</dbReference>
<organism evidence="5 6">
    <name type="scientific">Paenibacillus typhae</name>
    <dbReference type="NCBI Taxonomy" id="1174501"/>
    <lineage>
        <taxon>Bacteria</taxon>
        <taxon>Bacillati</taxon>
        <taxon>Bacillota</taxon>
        <taxon>Bacilli</taxon>
        <taxon>Bacillales</taxon>
        <taxon>Paenibacillaceae</taxon>
        <taxon>Paenibacillus</taxon>
    </lineage>
</organism>
<evidence type="ECO:0000313" key="5">
    <source>
        <dbReference type="EMBL" id="SDI38237.1"/>
    </source>
</evidence>
<dbReference type="STRING" id="1174501.SAMN05216192_10532"/>
<dbReference type="Pfam" id="PF00356">
    <property type="entry name" value="LacI"/>
    <property type="match status" value="1"/>
</dbReference>
<dbReference type="PANTHER" id="PTHR30146:SF147">
    <property type="entry name" value="HTH-TYPE TRANSCRIPTIONAL REGULATOR DEGA"/>
    <property type="match status" value="1"/>
</dbReference>
<dbReference type="Gene3D" id="3.40.50.2300">
    <property type="match status" value="2"/>
</dbReference>
<dbReference type="CDD" id="cd06267">
    <property type="entry name" value="PBP1_LacI_sugar_binding-like"/>
    <property type="match status" value="1"/>
</dbReference>
<evidence type="ECO:0000256" key="3">
    <source>
        <dbReference type="ARBA" id="ARBA00023163"/>
    </source>
</evidence>
<dbReference type="RefSeq" id="WP_090713229.1">
    <property type="nucleotide sequence ID" value="NZ_CBCSKY010000002.1"/>
</dbReference>
<dbReference type="SUPFAM" id="SSF47413">
    <property type="entry name" value="lambda repressor-like DNA-binding domains"/>
    <property type="match status" value="1"/>
</dbReference>
<evidence type="ECO:0000256" key="2">
    <source>
        <dbReference type="ARBA" id="ARBA00023125"/>
    </source>
</evidence>
<keyword evidence="3" id="KW-0804">Transcription</keyword>
<feature type="domain" description="HTH lacI-type" evidence="4">
    <location>
        <begin position="3"/>
        <end position="57"/>
    </location>
</feature>
<accession>A0A1G8K4D5</accession>
<gene>
    <name evidence="5" type="ORF">SAMN05216192_10532</name>
</gene>
<evidence type="ECO:0000256" key="1">
    <source>
        <dbReference type="ARBA" id="ARBA00023015"/>
    </source>
</evidence>
<dbReference type="InterPro" id="IPR046335">
    <property type="entry name" value="LacI/GalR-like_sensor"/>
</dbReference>
<dbReference type="PROSITE" id="PS00356">
    <property type="entry name" value="HTH_LACI_1"/>
    <property type="match status" value="1"/>
</dbReference>
<evidence type="ECO:0000313" key="6">
    <source>
        <dbReference type="Proteomes" id="UP000199050"/>
    </source>
</evidence>